<feature type="transmembrane region" description="Helical" evidence="1">
    <location>
        <begin position="29"/>
        <end position="48"/>
    </location>
</feature>
<evidence type="ECO:0000313" key="4">
    <source>
        <dbReference type="Proteomes" id="UP000637002"/>
    </source>
</evidence>
<dbReference type="AlphaFoldDB" id="A0A916XPT9"/>
<keyword evidence="1" id="KW-1133">Transmembrane helix</keyword>
<dbReference type="InterPro" id="IPR012422">
    <property type="entry name" value="Cyt_c_oxidase_su4_bac-aa3"/>
</dbReference>
<protein>
    <recommendedName>
        <fullName evidence="2">Cytochrome c oxidase subunit IV bacterial aa3 type domain-containing protein</fullName>
    </recommendedName>
</protein>
<dbReference type="Pfam" id="PF07835">
    <property type="entry name" value="COX4_pro_2"/>
    <property type="match status" value="1"/>
</dbReference>
<dbReference type="SUPFAM" id="SSF81469">
    <property type="entry name" value="Bacterial aa3 type cytochrome c oxidase subunit IV"/>
    <property type="match status" value="1"/>
</dbReference>
<evidence type="ECO:0000259" key="2">
    <source>
        <dbReference type="Pfam" id="PF07835"/>
    </source>
</evidence>
<name>A0A916XPT9_9HYPH</name>
<sequence length="49" mass="5631">MAEAQVAAEKSGGMDYPEHEKTYRRFITFSKWSVIHIVVILALMAMFLL</sequence>
<dbReference type="RefSeq" id="WP_188612404.1">
    <property type="nucleotide sequence ID" value="NZ_BMGG01000011.1"/>
</dbReference>
<dbReference type="Gene3D" id="1.20.5.160">
    <property type="entry name" value="Bacterial aa3 type cytochrome c oxidase subunit IV"/>
    <property type="match status" value="1"/>
</dbReference>
<evidence type="ECO:0000256" key="1">
    <source>
        <dbReference type="SAM" id="Phobius"/>
    </source>
</evidence>
<comment type="caution">
    <text evidence="3">The sequence shown here is derived from an EMBL/GenBank/DDBJ whole genome shotgun (WGS) entry which is preliminary data.</text>
</comment>
<dbReference type="InterPro" id="IPR036596">
    <property type="entry name" value="Cyt-C_aa3_sf"/>
</dbReference>
<accession>A0A916XPT9</accession>
<keyword evidence="1" id="KW-0812">Transmembrane</keyword>
<feature type="domain" description="Cytochrome c oxidase subunit IV bacterial aa3 type" evidence="2">
    <location>
        <begin position="10"/>
        <end position="48"/>
    </location>
</feature>
<reference evidence="3" key="2">
    <citation type="submission" date="2020-09" db="EMBL/GenBank/DDBJ databases">
        <authorList>
            <person name="Sun Q."/>
            <person name="Zhou Y."/>
        </authorList>
    </citation>
    <scope>NUCLEOTIDE SEQUENCE</scope>
    <source>
        <strain evidence="3">CGMCC 1.12919</strain>
    </source>
</reference>
<dbReference type="EMBL" id="BMGG01000011">
    <property type="protein sequence ID" value="GGC90478.1"/>
    <property type="molecule type" value="Genomic_DNA"/>
</dbReference>
<organism evidence="3 4">
    <name type="scientific">Chelatococcus reniformis</name>
    <dbReference type="NCBI Taxonomy" id="1494448"/>
    <lineage>
        <taxon>Bacteria</taxon>
        <taxon>Pseudomonadati</taxon>
        <taxon>Pseudomonadota</taxon>
        <taxon>Alphaproteobacteria</taxon>
        <taxon>Hyphomicrobiales</taxon>
        <taxon>Chelatococcaceae</taxon>
        <taxon>Chelatococcus</taxon>
    </lineage>
</organism>
<proteinExistence type="predicted"/>
<keyword evidence="1" id="KW-0472">Membrane</keyword>
<keyword evidence="4" id="KW-1185">Reference proteome</keyword>
<reference evidence="3" key="1">
    <citation type="journal article" date="2014" name="Int. J. Syst. Evol. Microbiol.">
        <title>Complete genome sequence of Corynebacterium casei LMG S-19264T (=DSM 44701T), isolated from a smear-ripened cheese.</title>
        <authorList>
            <consortium name="US DOE Joint Genome Institute (JGI-PGF)"/>
            <person name="Walter F."/>
            <person name="Albersmeier A."/>
            <person name="Kalinowski J."/>
            <person name="Ruckert C."/>
        </authorList>
    </citation>
    <scope>NUCLEOTIDE SEQUENCE</scope>
    <source>
        <strain evidence="3">CGMCC 1.12919</strain>
    </source>
</reference>
<gene>
    <name evidence="3" type="ORF">GCM10010994_55380</name>
</gene>
<evidence type="ECO:0000313" key="3">
    <source>
        <dbReference type="EMBL" id="GGC90478.1"/>
    </source>
</evidence>
<dbReference type="Proteomes" id="UP000637002">
    <property type="component" value="Unassembled WGS sequence"/>
</dbReference>